<sequence length="166" mass="19016">MAAGTKKRKKRMKRQLQKRFKQTSGTVIVETKESRQLRAYQAQLDEVYGTGMITPVERFINQNAVLIHHCSDCKKDFYAKPRWLVKGQPHNCKSGGIAPNKSRGKSSKKDHKIKTDEKKGAELAKELDELIEQGLSPCQIRNKTGVDIQIVAYYKEKFHTKTRQQG</sequence>
<dbReference type="EMBL" id="JAUCEY010000001">
    <property type="protein sequence ID" value="MDM5450687.1"/>
    <property type="molecule type" value="Genomic_DNA"/>
</dbReference>
<evidence type="ECO:0000313" key="2">
    <source>
        <dbReference type="EMBL" id="MDM5450687.1"/>
    </source>
</evidence>
<feature type="compositionally biased region" description="Basic residues" evidence="1">
    <location>
        <begin position="102"/>
        <end position="112"/>
    </location>
</feature>
<gene>
    <name evidence="2" type="ORF">QUF89_00045</name>
</gene>
<evidence type="ECO:0000256" key="1">
    <source>
        <dbReference type="SAM" id="MobiDB-lite"/>
    </source>
</evidence>
<feature type="region of interest" description="Disordered" evidence="1">
    <location>
        <begin position="87"/>
        <end position="119"/>
    </location>
</feature>
<comment type="caution">
    <text evidence="2">The sequence shown here is derived from an EMBL/GenBank/DDBJ whole genome shotgun (WGS) entry which is preliminary data.</text>
</comment>
<dbReference type="AlphaFoldDB" id="A0AAW7IKD7"/>
<organism evidence="2 3">
    <name type="scientific">Peribacillus simplex</name>
    <dbReference type="NCBI Taxonomy" id="1478"/>
    <lineage>
        <taxon>Bacteria</taxon>
        <taxon>Bacillati</taxon>
        <taxon>Bacillota</taxon>
        <taxon>Bacilli</taxon>
        <taxon>Bacillales</taxon>
        <taxon>Bacillaceae</taxon>
        <taxon>Peribacillus</taxon>
    </lineage>
</organism>
<name>A0AAW7IKD7_9BACI</name>
<reference evidence="2" key="1">
    <citation type="submission" date="2023-06" db="EMBL/GenBank/DDBJ databases">
        <title>Comparative genomics of Bacillaceae isolates and their secondary metabolite potential.</title>
        <authorList>
            <person name="Song L."/>
            <person name="Nielsen L.J."/>
            <person name="Mohite O."/>
            <person name="Xu X."/>
            <person name="Weber T."/>
            <person name="Kovacs A.T."/>
        </authorList>
    </citation>
    <scope>NUCLEOTIDE SEQUENCE</scope>
    <source>
        <strain evidence="2">D8_B_37</strain>
    </source>
</reference>
<evidence type="ECO:0000313" key="3">
    <source>
        <dbReference type="Proteomes" id="UP001234602"/>
    </source>
</evidence>
<accession>A0AAW7IKD7</accession>
<dbReference type="RefSeq" id="WP_289319025.1">
    <property type="nucleotide sequence ID" value="NZ_JAUCEY010000001.1"/>
</dbReference>
<dbReference type="Proteomes" id="UP001234602">
    <property type="component" value="Unassembled WGS sequence"/>
</dbReference>
<proteinExistence type="predicted"/>
<protein>
    <submittedName>
        <fullName evidence="2">Uncharacterized protein</fullName>
    </submittedName>
</protein>